<keyword evidence="2" id="KW-1185">Reference proteome</keyword>
<proteinExistence type="predicted"/>
<reference evidence="1 2" key="1">
    <citation type="submission" date="2022-09" db="EMBL/GenBank/DDBJ databases">
        <authorList>
            <person name="Palmer J.M."/>
        </authorList>
    </citation>
    <scope>NUCLEOTIDE SEQUENCE [LARGE SCALE GENOMIC DNA]</scope>
    <source>
        <strain evidence="1 2">DSM 7382</strain>
    </source>
</reference>
<name>A0AAW0GH92_9APHY</name>
<protein>
    <submittedName>
        <fullName evidence="1">Uncharacterized protein</fullName>
    </submittedName>
</protein>
<dbReference type="Proteomes" id="UP001385951">
    <property type="component" value="Unassembled WGS sequence"/>
</dbReference>
<organism evidence="1 2">
    <name type="scientific">Cerrena zonata</name>
    <dbReference type="NCBI Taxonomy" id="2478898"/>
    <lineage>
        <taxon>Eukaryota</taxon>
        <taxon>Fungi</taxon>
        <taxon>Dikarya</taxon>
        <taxon>Basidiomycota</taxon>
        <taxon>Agaricomycotina</taxon>
        <taxon>Agaricomycetes</taxon>
        <taxon>Polyporales</taxon>
        <taxon>Cerrenaceae</taxon>
        <taxon>Cerrena</taxon>
    </lineage>
</organism>
<evidence type="ECO:0000313" key="1">
    <source>
        <dbReference type="EMBL" id="KAK7689307.1"/>
    </source>
</evidence>
<comment type="caution">
    <text evidence="1">The sequence shown here is derived from an EMBL/GenBank/DDBJ whole genome shotgun (WGS) entry which is preliminary data.</text>
</comment>
<sequence>MIKHAAQRKMASNMLFGSKKGRTGLRDISCFLVLMRIYAQLILEHTCIKRSHTFTKFPLDVVPGTLPTPEEGRSWLSGILAFLILYRLRVHDCRVHLSPSTKTPPKKPPAAAIYETFFNVSPTSSCADLLSRSWYSTSTSSLSNVSTAVLIGSTIIGEQSLWSGRGGQRAGRHSMMYVFRALFVCPFTRSLPLCSPLRLHGPLLPI</sequence>
<dbReference type="AlphaFoldDB" id="A0AAW0GH92"/>
<accession>A0AAW0GH92</accession>
<evidence type="ECO:0000313" key="2">
    <source>
        <dbReference type="Proteomes" id="UP001385951"/>
    </source>
</evidence>
<gene>
    <name evidence="1" type="ORF">QCA50_007098</name>
</gene>
<dbReference type="EMBL" id="JASBNA010000008">
    <property type="protein sequence ID" value="KAK7689307.1"/>
    <property type="molecule type" value="Genomic_DNA"/>
</dbReference>